<dbReference type="KEGG" id="aman:B6F84_09275"/>
<dbReference type="GO" id="GO:0005886">
    <property type="term" value="C:plasma membrane"/>
    <property type="evidence" value="ECO:0007669"/>
    <property type="project" value="TreeGrafter"/>
</dbReference>
<gene>
    <name evidence="7" type="ORF">B6F84_09275</name>
</gene>
<keyword evidence="8" id="KW-1185">Reference proteome</keyword>
<keyword evidence="3 5" id="KW-1133">Transmembrane helix</keyword>
<proteinExistence type="predicted"/>
<dbReference type="CDD" id="cd17321">
    <property type="entry name" value="MFS_MMR_MDR_like"/>
    <property type="match status" value="1"/>
</dbReference>
<feature type="transmembrane region" description="Helical" evidence="5">
    <location>
        <begin position="417"/>
        <end position="438"/>
    </location>
</feature>
<name>A0A1W6K0Y6_9CREN</name>
<sequence length="556" mass="59692">MDRKILALTNTSIAIFMAFANYNMIIIALPAIFRGLDFNPTAPNSLAYLIWLILGYMVVTASLVVTFGRISDLKGRAKLYTIGFLIFAIASTLLSIITSTGNQGVMEMIIFRLIQGVGGGLLMVNSTAVLTDYFDRRELGKALGLNQVAGLVGGVAGLIIGGVLSVLDWRYIFIFSAVVGFVGTIWSYLTLKDIQKPIKRSIDILGNIAFALGITILLISATYGLLPYNGQVLGWSNPWVISGIIISAILLSAFIFIEKKVKDPMFDLSLFKIKDFSTSNFANFIASLARQGILLMLLVLLQGIWLPLHGVPYAETPFWGGIYLIPNVLGFAVFGPISGILSDRYGSKMLTSLGLAIAGIGFLLLSFLPYDFQAWEFFLITFIQGAGMGLFTAPNTADMMATVPIEKRGAASGMRAALQNTASAASVVLYFSIIIAGMSTTLDSSLTSALSPYGITPPPLPAAVVIFSALLGYDPLSPLVASLPSSLASKIDTPHFFVSAIAPSFMSGFRLMLYISTALLLLSAVISAFRESERVGKLGNYTEGEQKAERSVTKGS</sequence>
<feature type="transmembrane region" description="Helical" evidence="5">
    <location>
        <begin position="238"/>
        <end position="257"/>
    </location>
</feature>
<evidence type="ECO:0000259" key="6">
    <source>
        <dbReference type="PROSITE" id="PS50850"/>
    </source>
</evidence>
<dbReference type="OrthoDB" id="117970at2157"/>
<dbReference type="PROSITE" id="PS50850">
    <property type="entry name" value="MFS"/>
    <property type="match status" value="1"/>
</dbReference>
<evidence type="ECO:0000313" key="8">
    <source>
        <dbReference type="Proteomes" id="UP000193404"/>
    </source>
</evidence>
<feature type="transmembrane region" description="Helical" evidence="5">
    <location>
        <begin position="349"/>
        <end position="368"/>
    </location>
</feature>
<keyword evidence="4 5" id="KW-0472">Membrane</keyword>
<feature type="transmembrane region" description="Helical" evidence="5">
    <location>
        <begin position="79"/>
        <end position="97"/>
    </location>
</feature>
<dbReference type="STRING" id="282676.B6F84_09275"/>
<feature type="domain" description="Major facilitator superfamily (MFS) profile" evidence="6">
    <location>
        <begin position="7"/>
        <end position="535"/>
    </location>
</feature>
<dbReference type="GeneID" id="41591113"/>
<dbReference type="Gene3D" id="1.20.1720.10">
    <property type="entry name" value="Multidrug resistance protein D"/>
    <property type="match status" value="1"/>
</dbReference>
<feature type="transmembrane region" description="Helical" evidence="5">
    <location>
        <begin position="12"/>
        <end position="33"/>
    </location>
</feature>
<evidence type="ECO:0000256" key="2">
    <source>
        <dbReference type="ARBA" id="ARBA00022692"/>
    </source>
</evidence>
<dbReference type="PANTHER" id="PTHR23501">
    <property type="entry name" value="MAJOR FACILITATOR SUPERFAMILY"/>
    <property type="match status" value="1"/>
</dbReference>
<feature type="transmembrane region" description="Helical" evidence="5">
    <location>
        <begin position="45"/>
        <end position="67"/>
    </location>
</feature>
<comment type="subcellular location">
    <subcellularLocation>
        <location evidence="1">Membrane</location>
        <topology evidence="1">Multi-pass membrane protein</topology>
    </subcellularLocation>
</comment>
<dbReference type="InterPro" id="IPR011701">
    <property type="entry name" value="MFS"/>
</dbReference>
<dbReference type="GO" id="GO:0022857">
    <property type="term" value="F:transmembrane transporter activity"/>
    <property type="evidence" value="ECO:0007669"/>
    <property type="project" value="InterPro"/>
</dbReference>
<dbReference type="RefSeq" id="WP_148691977.1">
    <property type="nucleotide sequence ID" value="NZ_CP020477.1"/>
</dbReference>
<evidence type="ECO:0000256" key="3">
    <source>
        <dbReference type="ARBA" id="ARBA00022989"/>
    </source>
</evidence>
<dbReference type="Gene3D" id="1.20.1250.20">
    <property type="entry name" value="MFS general substrate transporter like domains"/>
    <property type="match status" value="1"/>
</dbReference>
<dbReference type="AlphaFoldDB" id="A0A1W6K0Y6"/>
<dbReference type="EMBL" id="CP020477">
    <property type="protein sequence ID" value="ARM76193.1"/>
    <property type="molecule type" value="Genomic_DNA"/>
</dbReference>
<feature type="transmembrane region" description="Helical" evidence="5">
    <location>
        <begin position="203"/>
        <end position="226"/>
    </location>
</feature>
<reference evidence="7 8" key="1">
    <citation type="submission" date="2017-03" db="EMBL/GenBank/DDBJ databases">
        <title>Sulfur activation and transportation mechanism of thermophilic Archaea Acidianus manzaensis YN-25.</title>
        <authorList>
            <person name="Ma Y."/>
            <person name="Yang Y."/>
            <person name="Xia J."/>
        </authorList>
    </citation>
    <scope>NUCLEOTIDE SEQUENCE [LARGE SCALE GENOMIC DNA]</scope>
    <source>
        <strain evidence="7 8">YN-25</strain>
    </source>
</reference>
<dbReference type="Proteomes" id="UP000193404">
    <property type="component" value="Chromosome"/>
</dbReference>
<dbReference type="Pfam" id="PF07690">
    <property type="entry name" value="MFS_1"/>
    <property type="match status" value="2"/>
</dbReference>
<feature type="transmembrane region" description="Helical" evidence="5">
    <location>
        <begin position="109"/>
        <end position="131"/>
    </location>
</feature>
<keyword evidence="2 5" id="KW-0812">Transmembrane</keyword>
<dbReference type="SUPFAM" id="SSF103473">
    <property type="entry name" value="MFS general substrate transporter"/>
    <property type="match status" value="1"/>
</dbReference>
<feature type="transmembrane region" description="Helical" evidence="5">
    <location>
        <begin position="374"/>
        <end position="396"/>
    </location>
</feature>
<evidence type="ECO:0000313" key="7">
    <source>
        <dbReference type="EMBL" id="ARM76193.1"/>
    </source>
</evidence>
<feature type="transmembrane region" description="Helical" evidence="5">
    <location>
        <begin position="281"/>
        <end position="306"/>
    </location>
</feature>
<accession>A0A1W6K0Y6</accession>
<organism evidence="7 8">
    <name type="scientific">Acidianus manzaensis</name>
    <dbReference type="NCBI Taxonomy" id="282676"/>
    <lineage>
        <taxon>Archaea</taxon>
        <taxon>Thermoproteota</taxon>
        <taxon>Thermoprotei</taxon>
        <taxon>Sulfolobales</taxon>
        <taxon>Sulfolobaceae</taxon>
        <taxon>Acidianus</taxon>
    </lineage>
</organism>
<evidence type="ECO:0000256" key="5">
    <source>
        <dbReference type="SAM" id="Phobius"/>
    </source>
</evidence>
<feature type="transmembrane region" description="Helical" evidence="5">
    <location>
        <begin position="511"/>
        <end position="529"/>
    </location>
</feature>
<dbReference type="PANTHER" id="PTHR23501:SF5">
    <property type="entry name" value="TRANSPORT PROTEIN"/>
    <property type="match status" value="1"/>
</dbReference>
<protein>
    <submittedName>
        <fullName evidence="7">MFS transporter</fullName>
    </submittedName>
</protein>
<evidence type="ECO:0000256" key="1">
    <source>
        <dbReference type="ARBA" id="ARBA00004141"/>
    </source>
</evidence>
<feature type="transmembrane region" description="Helical" evidence="5">
    <location>
        <begin position="171"/>
        <end position="191"/>
    </location>
</feature>
<dbReference type="InterPro" id="IPR020846">
    <property type="entry name" value="MFS_dom"/>
</dbReference>
<feature type="transmembrane region" description="Helical" evidence="5">
    <location>
        <begin position="143"/>
        <end position="165"/>
    </location>
</feature>
<evidence type="ECO:0000256" key="4">
    <source>
        <dbReference type="ARBA" id="ARBA00023136"/>
    </source>
</evidence>
<dbReference type="InterPro" id="IPR036259">
    <property type="entry name" value="MFS_trans_sf"/>
</dbReference>
<feature type="transmembrane region" description="Helical" evidence="5">
    <location>
        <begin position="318"/>
        <end position="337"/>
    </location>
</feature>